<protein>
    <submittedName>
        <fullName evidence="2">Uncharacterized protein</fullName>
    </submittedName>
</protein>
<dbReference type="EMBL" id="MJFZ01000493">
    <property type="protein sequence ID" value="RAW28375.1"/>
    <property type="molecule type" value="Genomic_DNA"/>
</dbReference>
<reference evidence="2 3" key="1">
    <citation type="submission" date="2018-01" db="EMBL/GenBank/DDBJ databases">
        <title>Draft genome of the strawberry crown rot pathogen Phytophthora cactorum.</title>
        <authorList>
            <person name="Armitage A.D."/>
            <person name="Lysoe E."/>
            <person name="Nellist C.F."/>
            <person name="Harrison R.J."/>
            <person name="Brurberg M.B."/>
        </authorList>
    </citation>
    <scope>NUCLEOTIDE SEQUENCE [LARGE SCALE GENOMIC DNA]</scope>
    <source>
        <strain evidence="2 3">10300</strain>
    </source>
</reference>
<evidence type="ECO:0000313" key="2">
    <source>
        <dbReference type="EMBL" id="RAW28375.1"/>
    </source>
</evidence>
<name>A0A329RV23_9STRA</name>
<organism evidence="2 3">
    <name type="scientific">Phytophthora cactorum</name>
    <dbReference type="NCBI Taxonomy" id="29920"/>
    <lineage>
        <taxon>Eukaryota</taxon>
        <taxon>Sar</taxon>
        <taxon>Stramenopiles</taxon>
        <taxon>Oomycota</taxon>
        <taxon>Peronosporomycetes</taxon>
        <taxon>Peronosporales</taxon>
        <taxon>Peronosporaceae</taxon>
        <taxon>Phytophthora</taxon>
    </lineage>
</organism>
<gene>
    <name evidence="2" type="ORF">PC110_g15256</name>
</gene>
<keyword evidence="3" id="KW-1185">Reference proteome</keyword>
<comment type="caution">
    <text evidence="2">The sequence shown here is derived from an EMBL/GenBank/DDBJ whole genome shotgun (WGS) entry which is preliminary data.</text>
</comment>
<evidence type="ECO:0000256" key="1">
    <source>
        <dbReference type="SAM" id="MobiDB-lite"/>
    </source>
</evidence>
<accession>A0A329RV23</accession>
<feature type="region of interest" description="Disordered" evidence="1">
    <location>
        <begin position="65"/>
        <end position="86"/>
    </location>
</feature>
<evidence type="ECO:0000313" key="3">
    <source>
        <dbReference type="Proteomes" id="UP000251314"/>
    </source>
</evidence>
<sequence>MQKVGSIREVSPLKNSIIFLTGSASLLTASNVVHVVSDQLLRMYDPQDRRTKEALPITACLSTQKARMETEGMPRSEQQGAGRPASNGAALQLDYVDIMINSQQYMCNTLTFDIRAAPTHSPSDRHQLLPHVSNPRC</sequence>
<dbReference type="Proteomes" id="UP000251314">
    <property type="component" value="Unassembled WGS sequence"/>
</dbReference>
<dbReference type="OrthoDB" id="93803at2759"/>
<proteinExistence type="predicted"/>
<dbReference type="AlphaFoldDB" id="A0A329RV23"/>
<dbReference type="VEuPathDB" id="FungiDB:PC110_g15256"/>